<sequence>MGVMRQRPPWPFNAWGCVTDVLSGVSGNHPAGLGSLCHSSNRYSFRWKTNNWSCYENHRLCCIKRDYATGPFYV</sequence>
<proteinExistence type="predicted"/>
<organism evidence="1 2">
    <name type="scientific">Citrobacter koseri (strain ATCC BAA-895 / CDC 4225-83 / SGSC4696)</name>
    <dbReference type="NCBI Taxonomy" id="290338"/>
    <lineage>
        <taxon>Bacteria</taxon>
        <taxon>Pseudomonadati</taxon>
        <taxon>Pseudomonadota</taxon>
        <taxon>Gammaproteobacteria</taxon>
        <taxon>Enterobacterales</taxon>
        <taxon>Enterobacteriaceae</taxon>
        <taxon>Citrobacter</taxon>
    </lineage>
</organism>
<gene>
    <name evidence="1" type="ordered locus">CKO_04378</name>
</gene>
<dbReference type="EMBL" id="CP000822">
    <property type="protein sequence ID" value="ABV15434.1"/>
    <property type="molecule type" value="Genomic_DNA"/>
</dbReference>
<dbReference type="HOGENOM" id="CLU_2681048_0_0_6"/>
<keyword evidence="2" id="KW-1185">Reference proteome</keyword>
<reference evidence="1 2" key="1">
    <citation type="submission" date="2007-08" db="EMBL/GenBank/DDBJ databases">
        <authorList>
            <consortium name="The Citrobacter koseri Genome Sequencing Project"/>
            <person name="McClelland M."/>
            <person name="Sanderson E.K."/>
            <person name="Porwollik S."/>
            <person name="Spieth J."/>
            <person name="Clifton W.S."/>
            <person name="Latreille P."/>
            <person name="Courtney L."/>
            <person name="Wang C."/>
            <person name="Pepin K."/>
            <person name="Bhonagiri V."/>
            <person name="Nash W."/>
            <person name="Johnson M."/>
            <person name="Thiruvilangam P."/>
            <person name="Wilson R."/>
        </authorList>
    </citation>
    <scope>NUCLEOTIDE SEQUENCE [LARGE SCALE GENOMIC DNA]</scope>
    <source>
        <strain evidence="2">ATCC BAA-895 / CDC 4225-83 / SGSC4696</strain>
    </source>
</reference>
<protein>
    <submittedName>
        <fullName evidence="1">Uncharacterized protein</fullName>
    </submittedName>
</protein>
<dbReference type="KEGG" id="cko:CKO_04378"/>
<evidence type="ECO:0000313" key="1">
    <source>
        <dbReference type="EMBL" id="ABV15434.1"/>
    </source>
</evidence>
<dbReference type="STRING" id="290338.CKO_04378"/>
<dbReference type="Proteomes" id="UP000008148">
    <property type="component" value="Chromosome"/>
</dbReference>
<dbReference type="AlphaFoldDB" id="A8APM1"/>
<evidence type="ECO:0000313" key="2">
    <source>
        <dbReference type="Proteomes" id="UP000008148"/>
    </source>
</evidence>
<name>A8APM1_CITK8</name>
<accession>A8APM1</accession>